<evidence type="ECO:0000313" key="2">
    <source>
        <dbReference type="EMBL" id="MFD0796315.1"/>
    </source>
</evidence>
<dbReference type="PROSITE" id="PS51257">
    <property type="entry name" value="PROKAR_LIPOPROTEIN"/>
    <property type="match status" value="1"/>
</dbReference>
<name>A0ABW3AZL7_9FLAO</name>
<dbReference type="InterPro" id="IPR008930">
    <property type="entry name" value="Terpenoid_cyclase/PrenylTrfase"/>
</dbReference>
<evidence type="ECO:0000256" key="1">
    <source>
        <dbReference type="SAM" id="SignalP"/>
    </source>
</evidence>
<sequence>MSFRLSLFVCLAMLFLSCEKDSVTELNVFEVTQEILPNPPKTNNSSSLDTPVINWVVGMQHDSGLLESAAHTNFVSLYDNALATILFISINKKEKAEKVLDFYQSKMQEEVLRNGGFYQFRNINGGEGERIWMGDNAWLLIAINQYKETYGSTKYDAMASGLDKWLRSLQLENGGLRGGLDQDGSEIPLVTEGIITAFNAVQGFDDFHVNILNYLKNERWDPENQIFLSWPENPAYAYAMDLHSLSSIMLDGLSTNVLIQADRYLTQQELTVNGEMISGYCFDEDRDVVWLEGTAQMAVAFQAQGDREKAETLIKELEKSIISSTMLENAKGIPYSSNHGTSYGTAMLWDHADTTPALSSTVWYLFAKNYFNPLQLGKKNDVPESFKFWSQEPSS</sequence>
<feature type="signal peptide" evidence="1">
    <location>
        <begin position="1"/>
        <end position="20"/>
    </location>
</feature>
<dbReference type="RefSeq" id="WP_379932057.1">
    <property type="nucleotide sequence ID" value="NZ_JBHTHY010000003.1"/>
</dbReference>
<comment type="caution">
    <text evidence="2">The sequence shown here is derived from an EMBL/GenBank/DDBJ whole genome shotgun (WGS) entry which is preliminary data.</text>
</comment>
<accession>A0ABW3AZL7</accession>
<evidence type="ECO:0000313" key="3">
    <source>
        <dbReference type="Proteomes" id="UP001597012"/>
    </source>
</evidence>
<protein>
    <recommendedName>
        <fullName evidence="4">Glycosyl hydrolase</fullName>
    </recommendedName>
</protein>
<keyword evidence="1" id="KW-0732">Signal</keyword>
<dbReference type="EMBL" id="JBHTHY010000003">
    <property type="protein sequence ID" value="MFD0796315.1"/>
    <property type="molecule type" value="Genomic_DNA"/>
</dbReference>
<gene>
    <name evidence="2" type="ORF">ACFQZJ_02500</name>
</gene>
<organism evidence="2 3">
    <name type="scientific">Maribacter chungangensis</name>
    <dbReference type="NCBI Taxonomy" id="1069117"/>
    <lineage>
        <taxon>Bacteria</taxon>
        <taxon>Pseudomonadati</taxon>
        <taxon>Bacteroidota</taxon>
        <taxon>Flavobacteriia</taxon>
        <taxon>Flavobacteriales</taxon>
        <taxon>Flavobacteriaceae</taxon>
        <taxon>Maribacter</taxon>
    </lineage>
</organism>
<keyword evidence="3" id="KW-1185">Reference proteome</keyword>
<dbReference type="Proteomes" id="UP001597012">
    <property type="component" value="Unassembled WGS sequence"/>
</dbReference>
<evidence type="ECO:0008006" key="4">
    <source>
        <dbReference type="Google" id="ProtNLM"/>
    </source>
</evidence>
<proteinExistence type="predicted"/>
<reference evidence="3" key="1">
    <citation type="journal article" date="2019" name="Int. J. Syst. Evol. Microbiol.">
        <title>The Global Catalogue of Microorganisms (GCM) 10K type strain sequencing project: providing services to taxonomists for standard genome sequencing and annotation.</title>
        <authorList>
            <consortium name="The Broad Institute Genomics Platform"/>
            <consortium name="The Broad Institute Genome Sequencing Center for Infectious Disease"/>
            <person name="Wu L."/>
            <person name="Ma J."/>
        </authorList>
    </citation>
    <scope>NUCLEOTIDE SEQUENCE [LARGE SCALE GENOMIC DNA]</scope>
    <source>
        <strain evidence="3">CCUG 61948</strain>
    </source>
</reference>
<feature type="chain" id="PRO_5046361189" description="Glycosyl hydrolase" evidence="1">
    <location>
        <begin position="21"/>
        <end position="395"/>
    </location>
</feature>
<dbReference type="SUPFAM" id="SSF48239">
    <property type="entry name" value="Terpenoid cyclases/Protein prenyltransferases"/>
    <property type="match status" value="1"/>
</dbReference>